<dbReference type="InterPro" id="IPR050514">
    <property type="entry name" value="WAP_four-disulfide_core"/>
</dbReference>
<evidence type="ECO:0000313" key="5">
    <source>
        <dbReference type="Proteomes" id="UP001195483"/>
    </source>
</evidence>
<dbReference type="PROSITE" id="PS51390">
    <property type="entry name" value="WAP"/>
    <property type="match status" value="2"/>
</dbReference>
<dbReference type="Pfam" id="PF00095">
    <property type="entry name" value="WAP"/>
    <property type="match status" value="2"/>
</dbReference>
<dbReference type="PANTHER" id="PTHR19441">
    <property type="entry name" value="WHEY ACDIC PROTEIN WAP"/>
    <property type="match status" value="1"/>
</dbReference>
<feature type="domain" description="WAP" evidence="3">
    <location>
        <begin position="67"/>
        <end position="113"/>
    </location>
</feature>
<evidence type="ECO:0000313" key="4">
    <source>
        <dbReference type="EMBL" id="KAK3605889.1"/>
    </source>
</evidence>
<dbReference type="GO" id="GO:0019731">
    <property type="term" value="P:antibacterial humoral response"/>
    <property type="evidence" value="ECO:0007669"/>
    <property type="project" value="TreeGrafter"/>
</dbReference>
<dbReference type="PRINTS" id="PR00003">
    <property type="entry name" value="4DISULPHCORE"/>
</dbReference>
<evidence type="ECO:0000256" key="2">
    <source>
        <dbReference type="ARBA" id="ARBA00023157"/>
    </source>
</evidence>
<reference evidence="4" key="1">
    <citation type="journal article" date="2021" name="Genome Biol. Evol.">
        <title>A High-Quality Reference Genome for a Parasitic Bivalve with Doubly Uniparental Inheritance (Bivalvia: Unionida).</title>
        <authorList>
            <person name="Smith C.H."/>
        </authorList>
    </citation>
    <scope>NUCLEOTIDE SEQUENCE</scope>
    <source>
        <strain evidence="4">CHS0354</strain>
    </source>
</reference>
<dbReference type="CDD" id="cd00199">
    <property type="entry name" value="WAP"/>
    <property type="match status" value="1"/>
</dbReference>
<feature type="domain" description="WAP" evidence="3">
    <location>
        <begin position="116"/>
        <end position="163"/>
    </location>
</feature>
<dbReference type="PANTHER" id="PTHR19441:SF30">
    <property type="entry name" value="ELAFIN"/>
    <property type="match status" value="1"/>
</dbReference>
<name>A0AAE0T8U9_9BIVA</name>
<proteinExistence type="predicted"/>
<protein>
    <recommendedName>
        <fullName evidence="3">WAP domain-containing protein</fullName>
    </recommendedName>
</protein>
<evidence type="ECO:0000259" key="3">
    <source>
        <dbReference type="PROSITE" id="PS51390"/>
    </source>
</evidence>
<dbReference type="GO" id="GO:0045087">
    <property type="term" value="P:innate immune response"/>
    <property type="evidence" value="ECO:0007669"/>
    <property type="project" value="TreeGrafter"/>
</dbReference>
<dbReference type="SUPFAM" id="SSF57256">
    <property type="entry name" value="Elafin-like"/>
    <property type="match status" value="2"/>
</dbReference>
<keyword evidence="1" id="KW-0732">Signal</keyword>
<keyword evidence="2" id="KW-1015">Disulfide bond</keyword>
<gene>
    <name evidence="4" type="ORF">CHS0354_017793</name>
</gene>
<keyword evidence="5" id="KW-1185">Reference proteome</keyword>
<evidence type="ECO:0000256" key="1">
    <source>
        <dbReference type="ARBA" id="ARBA00022729"/>
    </source>
</evidence>
<dbReference type="AlphaFoldDB" id="A0AAE0T8U9"/>
<dbReference type="EMBL" id="JAEAOA010001101">
    <property type="protein sequence ID" value="KAK3605889.1"/>
    <property type="molecule type" value="Genomic_DNA"/>
</dbReference>
<organism evidence="4 5">
    <name type="scientific">Potamilus streckersoni</name>
    <dbReference type="NCBI Taxonomy" id="2493646"/>
    <lineage>
        <taxon>Eukaryota</taxon>
        <taxon>Metazoa</taxon>
        <taxon>Spiralia</taxon>
        <taxon>Lophotrochozoa</taxon>
        <taxon>Mollusca</taxon>
        <taxon>Bivalvia</taxon>
        <taxon>Autobranchia</taxon>
        <taxon>Heteroconchia</taxon>
        <taxon>Palaeoheterodonta</taxon>
        <taxon>Unionida</taxon>
        <taxon>Unionoidea</taxon>
        <taxon>Unionidae</taxon>
        <taxon>Ambleminae</taxon>
        <taxon>Lampsilini</taxon>
        <taxon>Potamilus</taxon>
    </lineage>
</organism>
<reference evidence="4" key="3">
    <citation type="submission" date="2023-05" db="EMBL/GenBank/DDBJ databases">
        <authorList>
            <person name="Smith C.H."/>
        </authorList>
    </citation>
    <scope>NUCLEOTIDE SEQUENCE</scope>
    <source>
        <strain evidence="4">CHS0354</strain>
        <tissue evidence="4">Mantle</tissue>
    </source>
</reference>
<accession>A0AAE0T8U9</accession>
<dbReference type="InterPro" id="IPR036645">
    <property type="entry name" value="Elafin-like_sf"/>
</dbReference>
<reference evidence="4" key="2">
    <citation type="journal article" date="2021" name="Genome Biol. Evol.">
        <title>Developing a high-quality reference genome for a parasitic bivalve with doubly uniparental inheritance (Bivalvia: Unionida).</title>
        <authorList>
            <person name="Smith C.H."/>
        </authorList>
    </citation>
    <scope>NUCLEOTIDE SEQUENCE</scope>
    <source>
        <strain evidence="4">CHS0354</strain>
        <tissue evidence="4">Mantle</tissue>
    </source>
</reference>
<dbReference type="GO" id="GO:0005615">
    <property type="term" value="C:extracellular space"/>
    <property type="evidence" value="ECO:0007669"/>
    <property type="project" value="TreeGrafter"/>
</dbReference>
<dbReference type="GO" id="GO:0004867">
    <property type="term" value="F:serine-type endopeptidase inhibitor activity"/>
    <property type="evidence" value="ECO:0007669"/>
    <property type="project" value="TreeGrafter"/>
</dbReference>
<dbReference type="Gene3D" id="4.10.75.10">
    <property type="entry name" value="Elafin-like"/>
    <property type="match status" value="2"/>
</dbReference>
<dbReference type="Proteomes" id="UP001195483">
    <property type="component" value="Unassembled WGS sequence"/>
</dbReference>
<dbReference type="InterPro" id="IPR008197">
    <property type="entry name" value="WAP_dom"/>
</dbReference>
<dbReference type="SMART" id="SM00217">
    <property type="entry name" value="WAP"/>
    <property type="match status" value="2"/>
</dbReference>
<sequence length="189" mass="21222">MNFTDAWISTVFIGFLAFIRIRARVCNLDCGIGFKCVMKRSTCFYPPCPFFPTCVVDEDLMPEAELSISRPGHCPHLTASPGPCVEQCRNDGDCRTSEKCCFNGCGHICRRVRDVPAEKHGSCPLHHPGLSTYCQERCEIDMDCPGITKCCNTACGPVCLNPCYYWIRPMDRSGKKAAAWKLPFICRNY</sequence>
<comment type="caution">
    <text evidence="4">The sequence shown here is derived from an EMBL/GenBank/DDBJ whole genome shotgun (WGS) entry which is preliminary data.</text>
</comment>